<keyword evidence="2" id="KW-1185">Reference proteome</keyword>
<proteinExistence type="predicted"/>
<gene>
    <name evidence="1" type="ORF">PACLA_8A036694</name>
</gene>
<dbReference type="OrthoDB" id="5957925at2759"/>
<evidence type="ECO:0000313" key="1">
    <source>
        <dbReference type="EMBL" id="CAB4001088.1"/>
    </source>
</evidence>
<protein>
    <submittedName>
        <fullName evidence="1">Uncharacterized protein</fullName>
    </submittedName>
</protein>
<dbReference type="EMBL" id="CACRXK020003998">
    <property type="protein sequence ID" value="CAB4001088.1"/>
    <property type="molecule type" value="Genomic_DNA"/>
</dbReference>
<sequence length="145" mass="16724">MALHNMPITYEKIESMFEEKLEKSLQPFTKQLEEVTKAIQFTSNTYDEIIKLLKINEEKKKKLLAENKSLRAELLQSKNEVKMLKESVNDLEQYLRRDCVEICGIPFNNDQEDTNNIVIKVAEAIGVDMAPTDISVSHRLPKRAA</sequence>
<accession>A0A7D9E645</accession>
<dbReference type="Proteomes" id="UP001152795">
    <property type="component" value="Unassembled WGS sequence"/>
</dbReference>
<feature type="non-terminal residue" evidence="1">
    <location>
        <position position="145"/>
    </location>
</feature>
<name>A0A7D9E645_PARCT</name>
<organism evidence="1 2">
    <name type="scientific">Paramuricea clavata</name>
    <name type="common">Red gorgonian</name>
    <name type="synonym">Violescent sea-whip</name>
    <dbReference type="NCBI Taxonomy" id="317549"/>
    <lineage>
        <taxon>Eukaryota</taxon>
        <taxon>Metazoa</taxon>
        <taxon>Cnidaria</taxon>
        <taxon>Anthozoa</taxon>
        <taxon>Octocorallia</taxon>
        <taxon>Malacalcyonacea</taxon>
        <taxon>Plexauridae</taxon>
        <taxon>Paramuricea</taxon>
    </lineage>
</organism>
<evidence type="ECO:0000313" key="2">
    <source>
        <dbReference type="Proteomes" id="UP001152795"/>
    </source>
</evidence>
<dbReference type="AlphaFoldDB" id="A0A7D9E645"/>
<reference evidence="1" key="1">
    <citation type="submission" date="2020-04" db="EMBL/GenBank/DDBJ databases">
        <authorList>
            <person name="Alioto T."/>
            <person name="Alioto T."/>
            <person name="Gomez Garrido J."/>
        </authorList>
    </citation>
    <scope>NUCLEOTIDE SEQUENCE</scope>
    <source>
        <strain evidence="1">A484AB</strain>
    </source>
</reference>
<comment type="caution">
    <text evidence="1">The sequence shown here is derived from an EMBL/GenBank/DDBJ whole genome shotgun (WGS) entry which is preliminary data.</text>
</comment>